<protein>
    <submittedName>
        <fullName evidence="3">Uncharacterized protein</fullName>
    </submittedName>
</protein>
<evidence type="ECO:0000313" key="3">
    <source>
        <dbReference type="EMBL" id="GLK12964.1"/>
    </source>
</evidence>
<dbReference type="Proteomes" id="UP001143474">
    <property type="component" value="Unassembled WGS sequence"/>
</dbReference>
<feature type="compositionally biased region" description="Basic and acidic residues" evidence="1">
    <location>
        <begin position="88"/>
        <end position="101"/>
    </location>
</feature>
<gene>
    <name evidence="3" type="ORF">GCM10017600_63740</name>
</gene>
<evidence type="ECO:0000313" key="4">
    <source>
        <dbReference type="Proteomes" id="UP001143474"/>
    </source>
</evidence>
<feature type="region of interest" description="Disordered" evidence="1">
    <location>
        <begin position="73"/>
        <end position="101"/>
    </location>
</feature>
<reference evidence="3" key="2">
    <citation type="submission" date="2023-01" db="EMBL/GenBank/DDBJ databases">
        <authorList>
            <person name="Sun Q."/>
            <person name="Evtushenko L."/>
        </authorList>
    </citation>
    <scope>NUCLEOTIDE SEQUENCE</scope>
    <source>
        <strain evidence="3">VKM Ac-2007</strain>
    </source>
</reference>
<sequence>METGEGLARSIRRAGSRRRRARTRLLEVLVGVAALAVALLVLGGSLFRTGAPTQQQEVAQAVVPVPLAAAAEGGTEGNTALDAQTAPEKGKRGDEAKASGLSKHTDRKALAYFVGRKATKRLKDIRIVGGYLRIYTDLPESASNSKQALKLCETGRDYLIGELGEPHPVVFVQARFGENGNPVLANILGRGDSDCRLTYPKQGK</sequence>
<feature type="transmembrane region" description="Helical" evidence="2">
    <location>
        <begin position="25"/>
        <end position="47"/>
    </location>
</feature>
<evidence type="ECO:0000256" key="1">
    <source>
        <dbReference type="SAM" id="MobiDB-lite"/>
    </source>
</evidence>
<dbReference type="AlphaFoldDB" id="A0A9W6I8L6"/>
<dbReference type="EMBL" id="BSEV01000019">
    <property type="protein sequence ID" value="GLK12964.1"/>
    <property type="molecule type" value="Genomic_DNA"/>
</dbReference>
<reference evidence="3" key="1">
    <citation type="journal article" date="2014" name="Int. J. Syst. Evol. Microbiol.">
        <title>Complete genome sequence of Corynebacterium casei LMG S-19264T (=DSM 44701T), isolated from a smear-ripened cheese.</title>
        <authorList>
            <consortium name="US DOE Joint Genome Institute (JGI-PGF)"/>
            <person name="Walter F."/>
            <person name="Albersmeier A."/>
            <person name="Kalinowski J."/>
            <person name="Ruckert C."/>
        </authorList>
    </citation>
    <scope>NUCLEOTIDE SEQUENCE</scope>
    <source>
        <strain evidence="3">VKM Ac-2007</strain>
    </source>
</reference>
<keyword evidence="2" id="KW-0472">Membrane</keyword>
<proteinExistence type="predicted"/>
<evidence type="ECO:0000256" key="2">
    <source>
        <dbReference type="SAM" id="Phobius"/>
    </source>
</evidence>
<keyword evidence="2" id="KW-1133">Transmembrane helix</keyword>
<keyword evidence="4" id="KW-1185">Reference proteome</keyword>
<accession>A0A9W6I8L6</accession>
<keyword evidence="2" id="KW-0812">Transmembrane</keyword>
<organism evidence="3 4">
    <name type="scientific">Streptosporangium carneum</name>
    <dbReference type="NCBI Taxonomy" id="47481"/>
    <lineage>
        <taxon>Bacteria</taxon>
        <taxon>Bacillati</taxon>
        <taxon>Actinomycetota</taxon>
        <taxon>Actinomycetes</taxon>
        <taxon>Streptosporangiales</taxon>
        <taxon>Streptosporangiaceae</taxon>
        <taxon>Streptosporangium</taxon>
    </lineage>
</organism>
<comment type="caution">
    <text evidence="3">The sequence shown here is derived from an EMBL/GenBank/DDBJ whole genome shotgun (WGS) entry which is preliminary data.</text>
</comment>
<name>A0A9W6I8L6_9ACTN</name>